<evidence type="ECO:0000313" key="2">
    <source>
        <dbReference type="Proteomes" id="UP001626550"/>
    </source>
</evidence>
<keyword evidence="2" id="KW-1185">Reference proteome</keyword>
<proteinExistence type="predicted"/>
<name>A0ABD2PSA0_9PLAT</name>
<organism evidence="1 2">
    <name type="scientific">Cichlidogyrus casuarinus</name>
    <dbReference type="NCBI Taxonomy" id="1844966"/>
    <lineage>
        <taxon>Eukaryota</taxon>
        <taxon>Metazoa</taxon>
        <taxon>Spiralia</taxon>
        <taxon>Lophotrochozoa</taxon>
        <taxon>Platyhelminthes</taxon>
        <taxon>Monogenea</taxon>
        <taxon>Monopisthocotylea</taxon>
        <taxon>Dactylogyridea</taxon>
        <taxon>Ancyrocephalidae</taxon>
        <taxon>Cichlidogyrus</taxon>
    </lineage>
</organism>
<dbReference type="Gene3D" id="1.10.238.10">
    <property type="entry name" value="EF-hand"/>
    <property type="match status" value="1"/>
</dbReference>
<accession>A0ABD2PSA0</accession>
<comment type="caution">
    <text evidence="1">The sequence shown here is derived from an EMBL/GenBank/DDBJ whole genome shotgun (WGS) entry which is preliminary data.</text>
</comment>
<evidence type="ECO:0000313" key="1">
    <source>
        <dbReference type="EMBL" id="KAL3309918.1"/>
    </source>
</evidence>
<reference evidence="1 2" key="1">
    <citation type="submission" date="2024-11" db="EMBL/GenBank/DDBJ databases">
        <title>Adaptive evolution of stress response genes in parasites aligns with host niche diversity.</title>
        <authorList>
            <person name="Hahn C."/>
            <person name="Resl P."/>
        </authorList>
    </citation>
    <scope>NUCLEOTIDE SEQUENCE [LARGE SCALE GENOMIC DNA]</scope>
    <source>
        <strain evidence="1">EGGRZ-B1_66</strain>
        <tissue evidence="1">Body</tissue>
    </source>
</reference>
<dbReference type="AlphaFoldDB" id="A0ABD2PSA0"/>
<dbReference type="SUPFAM" id="SSF47473">
    <property type="entry name" value="EF-hand"/>
    <property type="match status" value="1"/>
</dbReference>
<dbReference type="InterPro" id="IPR011992">
    <property type="entry name" value="EF-hand-dom_pair"/>
</dbReference>
<dbReference type="Proteomes" id="UP001626550">
    <property type="component" value="Unassembled WGS sequence"/>
</dbReference>
<protein>
    <recommendedName>
        <fullName evidence="3">EF-hand domain-containing protein</fullName>
    </recommendedName>
</protein>
<gene>
    <name evidence="1" type="ORF">Ciccas_011527</name>
</gene>
<sequence>MFHEFADKLFVQLDDDCDGKITMCKLECELGNQDISTEEIEEMKKEIGYGTIDIDKDRFISAFVKQLTKRIYQVELKEHEK</sequence>
<evidence type="ECO:0008006" key="3">
    <source>
        <dbReference type="Google" id="ProtNLM"/>
    </source>
</evidence>
<dbReference type="EMBL" id="JBJKFK010003426">
    <property type="protein sequence ID" value="KAL3309918.1"/>
    <property type="molecule type" value="Genomic_DNA"/>
</dbReference>